<dbReference type="AlphaFoldDB" id="A0A1U8H7E1"/>
<dbReference type="STRING" id="4072.A0A1U8H7E1"/>
<reference evidence="6 7" key="2">
    <citation type="journal article" date="2017" name="Genome Biol.">
        <title>New reference genome sequences of hot pepper reveal the massive evolution of plant disease-resistance genes by retroduplication.</title>
        <authorList>
            <person name="Kim S."/>
            <person name="Park J."/>
            <person name="Yeom S.I."/>
            <person name="Kim Y.M."/>
            <person name="Seo E."/>
            <person name="Kim K.T."/>
            <person name="Kim M.S."/>
            <person name="Lee J.M."/>
            <person name="Cheong K."/>
            <person name="Shin H.S."/>
            <person name="Kim S.B."/>
            <person name="Han K."/>
            <person name="Lee J."/>
            <person name="Park M."/>
            <person name="Lee H.A."/>
            <person name="Lee H.Y."/>
            <person name="Lee Y."/>
            <person name="Oh S."/>
            <person name="Lee J.H."/>
            <person name="Choi E."/>
            <person name="Choi E."/>
            <person name="Lee S.E."/>
            <person name="Jeon J."/>
            <person name="Kim H."/>
            <person name="Choi G."/>
            <person name="Song H."/>
            <person name="Lee J."/>
            <person name="Lee S.C."/>
            <person name="Kwon J.K."/>
            <person name="Lee H.Y."/>
            <person name="Koo N."/>
            <person name="Hong Y."/>
            <person name="Kim R.W."/>
            <person name="Kang W.H."/>
            <person name="Huh J.H."/>
            <person name="Kang B.C."/>
            <person name="Yang T.J."/>
            <person name="Lee Y.H."/>
            <person name="Bennetzen J.L."/>
            <person name="Choi D."/>
        </authorList>
    </citation>
    <scope>NUCLEOTIDE SEQUENCE [LARGE SCALE GENOMIC DNA]</scope>
    <source>
        <strain evidence="7">cv. CM334</strain>
    </source>
</reference>
<evidence type="ECO:0000313" key="7">
    <source>
        <dbReference type="Proteomes" id="UP000222542"/>
    </source>
</evidence>
<dbReference type="Gramene" id="PHT79490">
    <property type="protein sequence ID" value="PHT79490"/>
    <property type="gene ID" value="T459_17542"/>
</dbReference>
<reference evidence="6 7" key="1">
    <citation type="journal article" date="2014" name="Nat. Genet.">
        <title>Genome sequence of the hot pepper provides insights into the evolution of pungency in Capsicum species.</title>
        <authorList>
            <person name="Kim S."/>
            <person name="Park M."/>
            <person name="Yeom S.I."/>
            <person name="Kim Y.M."/>
            <person name="Lee J.M."/>
            <person name="Lee H.A."/>
            <person name="Seo E."/>
            <person name="Choi J."/>
            <person name="Cheong K."/>
            <person name="Kim K.T."/>
            <person name="Jung K."/>
            <person name="Lee G.W."/>
            <person name="Oh S.K."/>
            <person name="Bae C."/>
            <person name="Kim S.B."/>
            <person name="Lee H.Y."/>
            <person name="Kim S.Y."/>
            <person name="Kim M.S."/>
            <person name="Kang B.C."/>
            <person name="Jo Y.D."/>
            <person name="Yang H.B."/>
            <person name="Jeong H.J."/>
            <person name="Kang W.H."/>
            <person name="Kwon J.K."/>
            <person name="Shin C."/>
            <person name="Lim J.Y."/>
            <person name="Park J.H."/>
            <person name="Huh J.H."/>
            <person name="Kim J.S."/>
            <person name="Kim B.D."/>
            <person name="Cohen O."/>
            <person name="Paran I."/>
            <person name="Suh M.C."/>
            <person name="Lee S.B."/>
            <person name="Kim Y.K."/>
            <person name="Shin Y."/>
            <person name="Noh S.J."/>
            <person name="Park J."/>
            <person name="Seo Y.S."/>
            <person name="Kwon S.Y."/>
            <person name="Kim H.A."/>
            <person name="Park J.M."/>
            <person name="Kim H.J."/>
            <person name="Choi S.B."/>
            <person name="Bosland P.W."/>
            <person name="Reeves G."/>
            <person name="Jo S.H."/>
            <person name="Lee B.W."/>
            <person name="Cho H.T."/>
            <person name="Choi H.S."/>
            <person name="Lee M.S."/>
            <person name="Yu Y."/>
            <person name="Do Choi Y."/>
            <person name="Park B.S."/>
            <person name="van Deynze A."/>
            <person name="Ashrafi H."/>
            <person name="Hill T."/>
            <person name="Kim W.T."/>
            <person name="Pai H.S."/>
            <person name="Ahn H.K."/>
            <person name="Yeam I."/>
            <person name="Giovannoni J.J."/>
            <person name="Rose J.K."/>
            <person name="Sorensen I."/>
            <person name="Lee S.J."/>
            <person name="Kim R.W."/>
            <person name="Choi I.Y."/>
            <person name="Choi B.S."/>
            <person name="Lim J.S."/>
            <person name="Lee Y.H."/>
            <person name="Choi D."/>
        </authorList>
    </citation>
    <scope>NUCLEOTIDE SEQUENCE [LARGE SCALE GENOMIC DNA]</scope>
    <source>
        <strain evidence="7">cv. CM334</strain>
    </source>
</reference>
<dbReference type="GO" id="GO:0003677">
    <property type="term" value="F:DNA binding"/>
    <property type="evidence" value="ECO:0007669"/>
    <property type="project" value="UniProtKB-KW"/>
</dbReference>
<protein>
    <recommendedName>
        <fullName evidence="5">NAC domain-containing protein</fullName>
    </recommendedName>
</protein>
<organism evidence="6 7">
    <name type="scientific">Capsicum annuum</name>
    <name type="common">Capsicum pepper</name>
    <dbReference type="NCBI Taxonomy" id="4072"/>
    <lineage>
        <taxon>Eukaryota</taxon>
        <taxon>Viridiplantae</taxon>
        <taxon>Streptophyta</taxon>
        <taxon>Embryophyta</taxon>
        <taxon>Tracheophyta</taxon>
        <taxon>Spermatophyta</taxon>
        <taxon>Magnoliopsida</taxon>
        <taxon>eudicotyledons</taxon>
        <taxon>Gunneridae</taxon>
        <taxon>Pentapetalae</taxon>
        <taxon>asterids</taxon>
        <taxon>lamiids</taxon>
        <taxon>Solanales</taxon>
        <taxon>Solanaceae</taxon>
        <taxon>Solanoideae</taxon>
        <taxon>Capsiceae</taxon>
        <taxon>Capsicum</taxon>
    </lineage>
</organism>
<dbReference type="OMA" id="FRSSETH"/>
<dbReference type="Pfam" id="PF02365">
    <property type="entry name" value="NAM"/>
    <property type="match status" value="1"/>
</dbReference>
<feature type="domain" description="NAC" evidence="5">
    <location>
        <begin position="17"/>
        <end position="180"/>
    </location>
</feature>
<gene>
    <name evidence="6" type="ORF">T459_17542</name>
</gene>
<dbReference type="EMBL" id="AYRZ02000006">
    <property type="protein sequence ID" value="PHT79490.1"/>
    <property type="molecule type" value="Genomic_DNA"/>
</dbReference>
<dbReference type="InterPro" id="IPR003441">
    <property type="entry name" value="NAC-dom"/>
</dbReference>
<evidence type="ECO:0000313" key="6">
    <source>
        <dbReference type="EMBL" id="PHT79490.1"/>
    </source>
</evidence>
<dbReference type="GO" id="GO:0006355">
    <property type="term" value="P:regulation of DNA-templated transcription"/>
    <property type="evidence" value="ECO:0007669"/>
    <property type="project" value="InterPro"/>
</dbReference>
<dbReference type="OrthoDB" id="1749682at2759"/>
<dbReference type="SMR" id="A0A1U8H7E1"/>
<evidence type="ECO:0000259" key="5">
    <source>
        <dbReference type="PROSITE" id="PS51005"/>
    </source>
</evidence>
<evidence type="ECO:0000256" key="4">
    <source>
        <dbReference type="ARBA" id="ARBA00023242"/>
    </source>
</evidence>
<keyword evidence="2" id="KW-0238">DNA-binding</keyword>
<proteinExistence type="predicted"/>
<evidence type="ECO:0000256" key="3">
    <source>
        <dbReference type="ARBA" id="ARBA00023163"/>
    </source>
</evidence>
<dbReference type="PROSITE" id="PS51005">
    <property type="entry name" value="NAC"/>
    <property type="match status" value="1"/>
</dbReference>
<dbReference type="PANTHER" id="PTHR31719">
    <property type="entry name" value="NAC TRANSCRIPTION FACTOR 56"/>
    <property type="match status" value="1"/>
</dbReference>
<dbReference type="InterPro" id="IPR036093">
    <property type="entry name" value="NAC_dom_sf"/>
</dbReference>
<keyword evidence="7" id="KW-1185">Reference proteome</keyword>
<evidence type="ECO:0000256" key="1">
    <source>
        <dbReference type="ARBA" id="ARBA00023015"/>
    </source>
</evidence>
<accession>A0A1U8H7E1</accession>
<keyword evidence="1" id="KW-0805">Transcription regulation</keyword>
<comment type="caution">
    <text evidence="6">The sequence shown here is derived from an EMBL/GenBank/DDBJ whole genome shotgun (WGS) entry which is preliminary data.</text>
</comment>
<dbReference type="Gene3D" id="2.170.150.80">
    <property type="entry name" value="NAC domain"/>
    <property type="match status" value="1"/>
</dbReference>
<keyword evidence="3" id="KW-0804">Transcription</keyword>
<dbReference type="SUPFAM" id="SSF101941">
    <property type="entry name" value="NAC domain"/>
    <property type="match status" value="1"/>
</dbReference>
<keyword evidence="4" id="KW-0539">Nucleus</keyword>
<name>A0A1U8H7E1_CAPAN</name>
<dbReference type="PANTHER" id="PTHR31719:SF179">
    <property type="entry name" value="OS08G0148400 PROTEIN"/>
    <property type="match status" value="1"/>
</dbReference>
<dbReference type="Proteomes" id="UP000222542">
    <property type="component" value="Unassembled WGS sequence"/>
</dbReference>
<evidence type="ECO:0000256" key="2">
    <source>
        <dbReference type="ARBA" id="ARBA00023125"/>
    </source>
</evidence>
<dbReference type="KEGG" id="cann:107873943"/>
<sequence length="379" mass="42936">MSGEQEVDYDDQWKQDIPSGFRFAPTDAELLQYYLRRKVNGESIWPGIIHEVDVYECDPYHLQGISTEEEFTYFFTSRGRKHPNGSRTDRNTRDGKGYWKMTSKLTNVYADKNDISSYLGKKNTLVYFVKAPKGKKDPKTNWIMHEFELAQKKVDSPSTSSCPSQEKPFNDYVVCRVYNRQVKDKRETDEEKDLIDSLIGSKPVMTDHNNGEAAQVLPSTKRKFEPKNETITCDHPHAIAMGMNSNYFYASHELQAATMLSNTMTSNNFDDTLKAITSSSSQDIVAPGEGVLGVEGISDQVRAIVYQEYMCQQSPHIAEKQNSGLVDHVEIGANDAQEGPHNVTTRRVDEIDYDNISLGLANNMGPVTMGDLWERYFGS</sequence>